<proteinExistence type="predicted"/>
<name>A0AC34Q207_9BILA</name>
<protein>
    <submittedName>
        <fullName evidence="2">Uncharacterized protein</fullName>
    </submittedName>
</protein>
<evidence type="ECO:0000313" key="2">
    <source>
        <dbReference type="WBParaSite" id="JU765_v2.g12131.t1"/>
    </source>
</evidence>
<sequence length="180" mass="21937">MSEAEEGKVYVQARRSVDTYRYPFFLNEHDKYRTFCNRFHVVTVTKALWIYHLLLVVLITVSFFYQQLLYLWPLWVFVFMSGYTIFRQKHVWMWFFVIYVGLTFVMFILFGAYLFFFSIFIRRTQKTESIFDSTTISILIHLATLAFCLLHLWQFRVVNATRQYFKDKHEIADKIPFGYK</sequence>
<dbReference type="WBParaSite" id="JU765_v2.g12131.t1">
    <property type="protein sequence ID" value="JU765_v2.g12131.t1"/>
    <property type="gene ID" value="JU765_v2.g12131"/>
</dbReference>
<evidence type="ECO:0000313" key="1">
    <source>
        <dbReference type="Proteomes" id="UP000887576"/>
    </source>
</evidence>
<reference evidence="2" key="1">
    <citation type="submission" date="2022-11" db="UniProtKB">
        <authorList>
            <consortium name="WormBaseParasite"/>
        </authorList>
    </citation>
    <scope>IDENTIFICATION</scope>
</reference>
<organism evidence="1 2">
    <name type="scientific">Panagrolaimus sp. JU765</name>
    <dbReference type="NCBI Taxonomy" id="591449"/>
    <lineage>
        <taxon>Eukaryota</taxon>
        <taxon>Metazoa</taxon>
        <taxon>Ecdysozoa</taxon>
        <taxon>Nematoda</taxon>
        <taxon>Chromadorea</taxon>
        <taxon>Rhabditida</taxon>
        <taxon>Tylenchina</taxon>
        <taxon>Panagrolaimomorpha</taxon>
        <taxon>Panagrolaimoidea</taxon>
        <taxon>Panagrolaimidae</taxon>
        <taxon>Panagrolaimus</taxon>
    </lineage>
</organism>
<dbReference type="Proteomes" id="UP000887576">
    <property type="component" value="Unplaced"/>
</dbReference>
<accession>A0AC34Q207</accession>